<dbReference type="InterPro" id="IPR051910">
    <property type="entry name" value="ComF/GntX_DNA_util-trans"/>
</dbReference>
<keyword evidence="3" id="KW-0328">Glycosyltransferase</keyword>
<sequence>MTNCLLCQSSLRNTTSFDEIMSLAPTQARQLCEECAAKFFRLDSVATCDQCGRRLKAEMSNPCYDCERWQQQISFDFQNRALYEYNSAMKDYMKRYKFLGDYQLRFIFAKEVKKAVTRQKRLLVPIPVNAGTMATRGFNQVTGLLKGCSLVEALKTSQTVKDKRQSEKDRADRLRLIQPFELVEPQIERISGKNVTIIDDVYTTGTTIRHAASLLYQAGAASVIGITLAR</sequence>
<dbReference type="InterPro" id="IPR000836">
    <property type="entry name" value="PRTase_dom"/>
</dbReference>
<dbReference type="CDD" id="cd06223">
    <property type="entry name" value="PRTases_typeI"/>
    <property type="match status" value="1"/>
</dbReference>
<dbReference type="PANTHER" id="PTHR47505:SF1">
    <property type="entry name" value="DNA UTILIZATION PROTEIN YHGH"/>
    <property type="match status" value="1"/>
</dbReference>
<gene>
    <name evidence="3" type="primary">comFC</name>
    <name evidence="3" type="ORF">LRA02_05320</name>
</gene>
<feature type="domain" description="Phosphoribosyltransferase" evidence="2">
    <location>
        <begin position="108"/>
        <end position="229"/>
    </location>
</feature>
<dbReference type="Gene3D" id="3.40.50.2020">
    <property type="match status" value="1"/>
</dbReference>
<dbReference type="SUPFAM" id="SSF53271">
    <property type="entry name" value="PRTase-like"/>
    <property type="match status" value="1"/>
</dbReference>
<evidence type="ECO:0000259" key="2">
    <source>
        <dbReference type="Pfam" id="PF00156"/>
    </source>
</evidence>
<dbReference type="PANTHER" id="PTHR47505">
    <property type="entry name" value="DNA UTILIZATION PROTEIN YHGH"/>
    <property type="match status" value="1"/>
</dbReference>
<dbReference type="AlphaFoldDB" id="A0A512PKD7"/>
<dbReference type="EMBL" id="BKAM01000002">
    <property type="protein sequence ID" value="GEP71664.1"/>
    <property type="molecule type" value="Genomic_DNA"/>
</dbReference>
<evidence type="ECO:0000313" key="4">
    <source>
        <dbReference type="Proteomes" id="UP000321569"/>
    </source>
</evidence>
<organism evidence="3 4">
    <name type="scientific">Lentilactobacillus rapi</name>
    <dbReference type="NCBI Taxonomy" id="481723"/>
    <lineage>
        <taxon>Bacteria</taxon>
        <taxon>Bacillati</taxon>
        <taxon>Bacillota</taxon>
        <taxon>Bacilli</taxon>
        <taxon>Lactobacillales</taxon>
        <taxon>Lactobacillaceae</taxon>
        <taxon>Lentilactobacillus</taxon>
    </lineage>
</organism>
<dbReference type="InterPro" id="IPR029057">
    <property type="entry name" value="PRTase-like"/>
</dbReference>
<reference evidence="3 4" key="1">
    <citation type="submission" date="2019-07" db="EMBL/GenBank/DDBJ databases">
        <title>Whole genome shotgun sequence of Lactobacillus rapi NBRC 109618.</title>
        <authorList>
            <person name="Hosoyama A."/>
            <person name="Uohara A."/>
            <person name="Ohji S."/>
            <person name="Ichikawa N."/>
        </authorList>
    </citation>
    <scope>NUCLEOTIDE SEQUENCE [LARGE SCALE GENOMIC DNA]</scope>
    <source>
        <strain evidence="3 4">NBRC 109618</strain>
    </source>
</reference>
<proteinExistence type="inferred from homology"/>
<dbReference type="STRING" id="1423795.FD12_GL002249"/>
<evidence type="ECO:0000313" key="3">
    <source>
        <dbReference type="EMBL" id="GEP71664.1"/>
    </source>
</evidence>
<dbReference type="OrthoDB" id="9779910at2"/>
<dbReference type="Proteomes" id="UP000321569">
    <property type="component" value="Unassembled WGS sequence"/>
</dbReference>
<name>A0A512PKD7_9LACO</name>
<evidence type="ECO:0000256" key="1">
    <source>
        <dbReference type="ARBA" id="ARBA00008007"/>
    </source>
</evidence>
<protein>
    <submittedName>
        <fullName evidence="3">Phosphoribosyltransferase</fullName>
    </submittedName>
</protein>
<dbReference type="GO" id="GO:0016757">
    <property type="term" value="F:glycosyltransferase activity"/>
    <property type="evidence" value="ECO:0007669"/>
    <property type="project" value="UniProtKB-KW"/>
</dbReference>
<dbReference type="Pfam" id="PF00156">
    <property type="entry name" value="Pribosyltran"/>
    <property type="match status" value="1"/>
</dbReference>
<keyword evidence="3" id="KW-0808">Transferase</keyword>
<accession>A0A512PKD7</accession>
<comment type="caution">
    <text evidence="3">The sequence shown here is derived from an EMBL/GenBank/DDBJ whole genome shotgun (WGS) entry which is preliminary data.</text>
</comment>
<comment type="similarity">
    <text evidence="1">Belongs to the ComF/GntX family.</text>
</comment>